<organism evidence="1 2">
    <name type="scientific">Channa striata</name>
    <name type="common">Snakehead murrel</name>
    <name type="synonym">Ophicephalus striatus</name>
    <dbReference type="NCBI Taxonomy" id="64152"/>
    <lineage>
        <taxon>Eukaryota</taxon>
        <taxon>Metazoa</taxon>
        <taxon>Chordata</taxon>
        <taxon>Craniata</taxon>
        <taxon>Vertebrata</taxon>
        <taxon>Euteleostomi</taxon>
        <taxon>Actinopterygii</taxon>
        <taxon>Neopterygii</taxon>
        <taxon>Teleostei</taxon>
        <taxon>Neoteleostei</taxon>
        <taxon>Acanthomorphata</taxon>
        <taxon>Anabantaria</taxon>
        <taxon>Anabantiformes</taxon>
        <taxon>Channoidei</taxon>
        <taxon>Channidae</taxon>
        <taxon>Channa</taxon>
    </lineage>
</organism>
<sequence>MQSVTQCVCSDRDPAFHLVVRLAQRLVEVGRRRCIHDSEAEEIVVHWENLREVNKDPVKEKESFNKRYNRWTLRLERNFLGQFICSVQSLLQPLLLPPPPAPPLQPPPLQQLTSVLQAPPL</sequence>
<evidence type="ECO:0000313" key="1">
    <source>
        <dbReference type="EMBL" id="KAK2863340.1"/>
    </source>
</evidence>
<dbReference type="EMBL" id="JAUPFM010000001">
    <property type="protein sequence ID" value="KAK2863340.1"/>
    <property type="molecule type" value="Genomic_DNA"/>
</dbReference>
<keyword evidence="2" id="KW-1185">Reference proteome</keyword>
<protein>
    <submittedName>
        <fullName evidence="1">Uncharacterized protein</fullName>
    </submittedName>
</protein>
<dbReference type="Proteomes" id="UP001187415">
    <property type="component" value="Unassembled WGS sequence"/>
</dbReference>
<accession>A0AA88NRV3</accession>
<gene>
    <name evidence="1" type="ORF">Q5P01_002873</name>
</gene>
<reference evidence="1" key="1">
    <citation type="submission" date="2023-07" db="EMBL/GenBank/DDBJ databases">
        <title>Chromosome-level Genome Assembly of Striped Snakehead (Channa striata).</title>
        <authorList>
            <person name="Liu H."/>
        </authorList>
    </citation>
    <scope>NUCLEOTIDE SEQUENCE</scope>
    <source>
        <strain evidence="1">Gz</strain>
        <tissue evidence="1">Muscle</tissue>
    </source>
</reference>
<evidence type="ECO:0000313" key="2">
    <source>
        <dbReference type="Proteomes" id="UP001187415"/>
    </source>
</evidence>
<proteinExistence type="predicted"/>
<comment type="caution">
    <text evidence="1">The sequence shown here is derived from an EMBL/GenBank/DDBJ whole genome shotgun (WGS) entry which is preliminary data.</text>
</comment>
<name>A0AA88NRV3_CHASR</name>
<dbReference type="AlphaFoldDB" id="A0AA88NRV3"/>